<name>A0AAJ0FRM7_9HYPO</name>
<dbReference type="InterPro" id="IPR008701">
    <property type="entry name" value="NPP1"/>
</dbReference>
<dbReference type="PANTHER" id="PTHR33657:SF6">
    <property type="entry name" value="SECRETED PROTEIN"/>
    <property type="match status" value="1"/>
</dbReference>
<feature type="signal peptide" evidence="1">
    <location>
        <begin position="1"/>
        <end position="16"/>
    </location>
</feature>
<comment type="caution">
    <text evidence="2">The sequence shown here is derived from an EMBL/GenBank/DDBJ whole genome shotgun (WGS) entry which is preliminary data.</text>
</comment>
<sequence length="241" mass="27159">MFLLVILTLLFITGLASPLFPTSPGSRHALPEAAPRDALRYQPVLDYDMDSCYNVPAIDAQGNVNKGLGHSGTTVAKYCRDAEDLDDQNVYEHYFEKDIAVSYVDCCGHRHEWENIVVFVQDGQRNASFVSASTHQTYIRRNASEVRFQGSHPKIVYHKDGISTHCFRFAVEKDDNVENHKHVWVRGALVDWNGYPSTMLRDTMISAFDENRPKIDNELFGGALKNAVGNMIPDFDPYAEG</sequence>
<organism evidence="2 3">
    <name type="scientific">Conoideocrella luteorostrata</name>
    <dbReference type="NCBI Taxonomy" id="1105319"/>
    <lineage>
        <taxon>Eukaryota</taxon>
        <taxon>Fungi</taxon>
        <taxon>Dikarya</taxon>
        <taxon>Ascomycota</taxon>
        <taxon>Pezizomycotina</taxon>
        <taxon>Sordariomycetes</taxon>
        <taxon>Hypocreomycetidae</taxon>
        <taxon>Hypocreales</taxon>
        <taxon>Clavicipitaceae</taxon>
        <taxon>Conoideocrella</taxon>
    </lineage>
</organism>
<gene>
    <name evidence="2" type="ORF">QQS21_007916</name>
</gene>
<protein>
    <submittedName>
        <fullName evidence="2">Uncharacterized protein</fullName>
    </submittedName>
</protein>
<accession>A0AAJ0FRM7</accession>
<dbReference type="AlphaFoldDB" id="A0AAJ0FRM7"/>
<proteinExistence type="predicted"/>
<evidence type="ECO:0000313" key="2">
    <source>
        <dbReference type="EMBL" id="KAK2594356.1"/>
    </source>
</evidence>
<keyword evidence="3" id="KW-1185">Reference proteome</keyword>
<dbReference type="PANTHER" id="PTHR33657">
    <property type="entry name" value="DOMAIN PROTEIN, PUTATIVE (AFU_ORTHOLOGUE AFUA_5G00600)-RELATED"/>
    <property type="match status" value="1"/>
</dbReference>
<evidence type="ECO:0000313" key="3">
    <source>
        <dbReference type="Proteomes" id="UP001251528"/>
    </source>
</evidence>
<dbReference type="Pfam" id="PF05630">
    <property type="entry name" value="NPP1"/>
    <property type="match status" value="1"/>
</dbReference>
<dbReference type="Proteomes" id="UP001251528">
    <property type="component" value="Unassembled WGS sequence"/>
</dbReference>
<keyword evidence="1" id="KW-0732">Signal</keyword>
<feature type="chain" id="PRO_5042502005" evidence="1">
    <location>
        <begin position="17"/>
        <end position="241"/>
    </location>
</feature>
<dbReference type="EMBL" id="JASWJB010000171">
    <property type="protein sequence ID" value="KAK2594356.1"/>
    <property type="molecule type" value="Genomic_DNA"/>
</dbReference>
<evidence type="ECO:0000256" key="1">
    <source>
        <dbReference type="SAM" id="SignalP"/>
    </source>
</evidence>
<reference evidence="2" key="1">
    <citation type="submission" date="2023-06" db="EMBL/GenBank/DDBJ databases">
        <title>Conoideocrella luteorostrata (Hypocreales: Clavicipitaceae), a potential biocontrol fungus for elongate hemlock scale in United States Christmas tree production areas.</title>
        <authorList>
            <person name="Barrett H."/>
            <person name="Lovett B."/>
            <person name="Macias A.M."/>
            <person name="Stajich J.E."/>
            <person name="Kasson M.T."/>
        </authorList>
    </citation>
    <scope>NUCLEOTIDE SEQUENCE</scope>
    <source>
        <strain evidence="2">ARSEF 14590</strain>
    </source>
</reference>